<protein>
    <submittedName>
        <fullName evidence="2">Uncharacterized protein</fullName>
    </submittedName>
</protein>
<dbReference type="AlphaFoldDB" id="A0A7Y7E650"/>
<feature type="region of interest" description="Disordered" evidence="1">
    <location>
        <begin position="253"/>
        <end position="303"/>
    </location>
</feature>
<organism evidence="2 3">
    <name type="scientific">Streptomyces morookaense</name>
    <name type="common">Streptoverticillium morookaense</name>
    <dbReference type="NCBI Taxonomy" id="1970"/>
    <lineage>
        <taxon>Bacteria</taxon>
        <taxon>Bacillati</taxon>
        <taxon>Actinomycetota</taxon>
        <taxon>Actinomycetes</taxon>
        <taxon>Kitasatosporales</taxon>
        <taxon>Streptomycetaceae</taxon>
        <taxon>Streptomyces</taxon>
    </lineage>
</organism>
<evidence type="ECO:0000256" key="1">
    <source>
        <dbReference type="SAM" id="MobiDB-lite"/>
    </source>
</evidence>
<dbReference type="Proteomes" id="UP000587462">
    <property type="component" value="Unassembled WGS sequence"/>
</dbReference>
<feature type="compositionally biased region" description="Pro residues" evidence="1">
    <location>
        <begin position="264"/>
        <end position="276"/>
    </location>
</feature>
<name>A0A7Y7E650_STRMO</name>
<dbReference type="EMBL" id="JABBXF010000013">
    <property type="protein sequence ID" value="NVK77568.1"/>
    <property type="molecule type" value="Genomic_DNA"/>
</dbReference>
<keyword evidence="3" id="KW-1185">Reference proteome</keyword>
<dbReference type="Pfam" id="PF19934">
    <property type="entry name" value="DUF6397"/>
    <property type="match status" value="1"/>
</dbReference>
<gene>
    <name evidence="2" type="ORF">HG542_07805</name>
</gene>
<comment type="caution">
    <text evidence="2">The sequence shown here is derived from an EMBL/GenBank/DDBJ whole genome shotgun (WGS) entry which is preliminary data.</text>
</comment>
<dbReference type="RefSeq" id="WP_171079359.1">
    <property type="nucleotide sequence ID" value="NZ_BNBU01000003.1"/>
</dbReference>
<sequence length="303" mass="34044">MTVRQEQGVPFARAARELGLTPRDFELAVQLGEVRTVACGPGGRRRVPQEEIERHRAAGGFPEALRSRLWVVGTAEGAELLGISPSRFGRLARGGHFAPVRFYVNRYRAVVWHYLASDLAEFADRHPELLTGRSPFPLRTAPEERTDRRPRSWRARRIEQLTSRAEDAWQRAAALAAVLDPVQLADAVPDPDERACLRLLRPVLVAARPVAPAAREVIEALVMAEDPDEIEWYRHCLVAALQEARADRCPPRWEENRYRGVPDTPVPDTPAPPPEPARPHGLRRLLPWRGTRRAEAATAGRRP</sequence>
<evidence type="ECO:0000313" key="2">
    <source>
        <dbReference type="EMBL" id="NVK77568.1"/>
    </source>
</evidence>
<accession>A0A7Y7E650</accession>
<proteinExistence type="predicted"/>
<evidence type="ECO:0000313" key="3">
    <source>
        <dbReference type="Proteomes" id="UP000587462"/>
    </source>
</evidence>
<reference evidence="2 3" key="1">
    <citation type="submission" date="2020-04" db="EMBL/GenBank/DDBJ databases">
        <title>Draft Genome Sequence of Streptomyces morookaense DSM 40503, an 8-azaguanine-producing strain.</title>
        <authorList>
            <person name="Qi J."/>
            <person name="Gao J.-M."/>
        </authorList>
    </citation>
    <scope>NUCLEOTIDE SEQUENCE [LARGE SCALE GENOMIC DNA]</scope>
    <source>
        <strain evidence="2 3">DSM 40503</strain>
    </source>
</reference>
<dbReference type="InterPro" id="IPR045652">
    <property type="entry name" value="DUF6397"/>
</dbReference>